<evidence type="ECO:0000313" key="5">
    <source>
        <dbReference type="EMBL" id="MBK1792257.1"/>
    </source>
</evidence>
<dbReference type="SUPFAM" id="SSF47413">
    <property type="entry name" value="lambda repressor-like DNA-binding domains"/>
    <property type="match status" value="1"/>
</dbReference>
<dbReference type="SMART" id="SM00354">
    <property type="entry name" value="HTH_LACI"/>
    <property type="match status" value="1"/>
</dbReference>
<keyword evidence="2 5" id="KW-0238">DNA-binding</keyword>
<dbReference type="Pfam" id="PF00532">
    <property type="entry name" value="Peripla_BP_1"/>
    <property type="match status" value="1"/>
</dbReference>
<evidence type="ECO:0000256" key="3">
    <source>
        <dbReference type="ARBA" id="ARBA00023163"/>
    </source>
</evidence>
<dbReference type="AlphaFoldDB" id="A0A8J7MFE8"/>
<dbReference type="InterPro" id="IPR000843">
    <property type="entry name" value="HTH_LacI"/>
</dbReference>
<dbReference type="InterPro" id="IPR001761">
    <property type="entry name" value="Peripla_BP/Lac1_sug-bd_dom"/>
</dbReference>
<dbReference type="GO" id="GO:0000976">
    <property type="term" value="F:transcription cis-regulatory region binding"/>
    <property type="evidence" value="ECO:0007669"/>
    <property type="project" value="TreeGrafter"/>
</dbReference>
<dbReference type="SUPFAM" id="SSF53822">
    <property type="entry name" value="Periplasmic binding protein-like I"/>
    <property type="match status" value="1"/>
</dbReference>
<dbReference type="RefSeq" id="WP_200312270.1">
    <property type="nucleotide sequence ID" value="NZ_JAENIM010000044.1"/>
</dbReference>
<evidence type="ECO:0000313" key="6">
    <source>
        <dbReference type="Proteomes" id="UP000624703"/>
    </source>
</evidence>
<dbReference type="Pfam" id="PF00356">
    <property type="entry name" value="LacI"/>
    <property type="match status" value="1"/>
</dbReference>
<dbReference type="GO" id="GO:0003700">
    <property type="term" value="F:DNA-binding transcription factor activity"/>
    <property type="evidence" value="ECO:0007669"/>
    <property type="project" value="TreeGrafter"/>
</dbReference>
<reference evidence="5" key="1">
    <citation type="submission" date="2021-01" db="EMBL/GenBank/DDBJ databases">
        <title>Modified the classification status of verrucomicrobia.</title>
        <authorList>
            <person name="Feng X."/>
        </authorList>
    </citation>
    <scope>NUCLEOTIDE SEQUENCE</scope>
    <source>
        <strain evidence="5">_KCTC 22039</strain>
    </source>
</reference>
<keyword evidence="1" id="KW-0805">Transcription regulation</keyword>
<dbReference type="PROSITE" id="PS50932">
    <property type="entry name" value="HTH_LACI_2"/>
    <property type="match status" value="1"/>
</dbReference>
<dbReference type="InterPro" id="IPR010982">
    <property type="entry name" value="Lambda_DNA-bd_dom_sf"/>
</dbReference>
<organism evidence="5 6">
    <name type="scientific">Persicirhabdus sediminis</name>
    <dbReference type="NCBI Taxonomy" id="454144"/>
    <lineage>
        <taxon>Bacteria</taxon>
        <taxon>Pseudomonadati</taxon>
        <taxon>Verrucomicrobiota</taxon>
        <taxon>Verrucomicrobiia</taxon>
        <taxon>Verrucomicrobiales</taxon>
        <taxon>Verrucomicrobiaceae</taxon>
        <taxon>Persicirhabdus</taxon>
    </lineage>
</organism>
<dbReference type="Gene3D" id="3.40.50.2300">
    <property type="match status" value="2"/>
</dbReference>
<evidence type="ECO:0000259" key="4">
    <source>
        <dbReference type="PROSITE" id="PS50932"/>
    </source>
</evidence>
<evidence type="ECO:0000256" key="1">
    <source>
        <dbReference type="ARBA" id="ARBA00023015"/>
    </source>
</evidence>
<dbReference type="Gene3D" id="1.10.260.40">
    <property type="entry name" value="lambda repressor-like DNA-binding domains"/>
    <property type="match status" value="1"/>
</dbReference>
<feature type="domain" description="HTH lacI-type" evidence="4">
    <location>
        <begin position="6"/>
        <end position="63"/>
    </location>
</feature>
<keyword evidence="6" id="KW-1185">Reference proteome</keyword>
<protein>
    <submittedName>
        <fullName evidence="5">LacI family DNA-binding transcriptional regulator</fullName>
    </submittedName>
</protein>
<dbReference type="PANTHER" id="PTHR30146:SF109">
    <property type="entry name" value="HTH-TYPE TRANSCRIPTIONAL REGULATOR GALS"/>
    <property type="match status" value="1"/>
</dbReference>
<keyword evidence="3" id="KW-0804">Transcription</keyword>
<accession>A0A8J7MFE8</accession>
<dbReference type="EMBL" id="JAENIM010000044">
    <property type="protein sequence ID" value="MBK1792257.1"/>
    <property type="molecule type" value="Genomic_DNA"/>
</dbReference>
<sequence length="341" mass="37307">MKGKRISLADIANELGVSKTTVSFVLNGHAETKKISKKTQERVEALVAKYNYRPNAVARNLRLGSTKVIGLIVPDISNPYYAKIARMLEDQASDKGYHVIFGSSSESIERERSILAKFRQQSVDGILLASADVNSPHIEELAGSGLPVVLFDRIASSSEVKLSSIGVDNKSAMRQVTKRLLANGSKRIAMVCNHIGQLATDSRVEGYQEAMNDANIQMESNWLQEVNESAGKSMDTIMAELLNAKQPVDAVVFSNSLLAQDGLKSIHQNHAEQIANLQLGCFDKLDLFDYVTPKVVYAEQPNEAIVRSAFETLLAQLPGQAKQQKEPAACTKVLHEVKVAV</sequence>
<name>A0A8J7MFE8_9BACT</name>
<dbReference type="PANTHER" id="PTHR30146">
    <property type="entry name" value="LACI-RELATED TRANSCRIPTIONAL REPRESSOR"/>
    <property type="match status" value="1"/>
</dbReference>
<dbReference type="InterPro" id="IPR028082">
    <property type="entry name" value="Peripla_BP_I"/>
</dbReference>
<evidence type="ECO:0000256" key="2">
    <source>
        <dbReference type="ARBA" id="ARBA00023125"/>
    </source>
</evidence>
<comment type="caution">
    <text evidence="5">The sequence shown here is derived from an EMBL/GenBank/DDBJ whole genome shotgun (WGS) entry which is preliminary data.</text>
</comment>
<proteinExistence type="predicted"/>
<dbReference type="Proteomes" id="UP000624703">
    <property type="component" value="Unassembled WGS sequence"/>
</dbReference>
<dbReference type="CDD" id="cd01392">
    <property type="entry name" value="HTH_LacI"/>
    <property type="match status" value="1"/>
</dbReference>
<gene>
    <name evidence="5" type="ORF">JIN82_13930</name>
</gene>